<evidence type="ECO:0000256" key="2">
    <source>
        <dbReference type="ARBA" id="ARBA00022692"/>
    </source>
</evidence>
<feature type="transmembrane region" description="Helical" evidence="5">
    <location>
        <begin position="20"/>
        <end position="39"/>
    </location>
</feature>
<dbReference type="InterPro" id="IPR011701">
    <property type="entry name" value="MFS"/>
</dbReference>
<reference evidence="6 7" key="1">
    <citation type="journal article" date="2019" name="Nat. Microbiol.">
        <title>Wide diversity of methane and short-chain alkane metabolisms in uncultured archaea.</title>
        <authorList>
            <person name="Borrel G."/>
            <person name="Adam P.S."/>
            <person name="McKay L.J."/>
            <person name="Chen L.X."/>
            <person name="Sierra-Garcia I.N."/>
            <person name="Sieber C.M."/>
            <person name="Letourneur Q."/>
            <person name="Ghozlane A."/>
            <person name="Andersen G.L."/>
            <person name="Li W.J."/>
            <person name="Hallam S.J."/>
            <person name="Muyzer G."/>
            <person name="de Oliveira V.M."/>
            <person name="Inskeep W.P."/>
            <person name="Banfield J.F."/>
            <person name="Gribaldo S."/>
        </authorList>
    </citation>
    <scope>NUCLEOTIDE SEQUENCE [LARGE SCALE GENOMIC DNA]</scope>
    <source>
        <strain evidence="6">NM4</strain>
    </source>
</reference>
<accession>A0A520KND3</accession>
<evidence type="ECO:0000256" key="5">
    <source>
        <dbReference type="SAM" id="Phobius"/>
    </source>
</evidence>
<dbReference type="GO" id="GO:0016020">
    <property type="term" value="C:membrane"/>
    <property type="evidence" value="ECO:0007669"/>
    <property type="project" value="UniProtKB-SubCell"/>
</dbReference>
<dbReference type="PROSITE" id="PS00216">
    <property type="entry name" value="SUGAR_TRANSPORT_1"/>
    <property type="match status" value="1"/>
</dbReference>
<protein>
    <submittedName>
        <fullName evidence="6">MFS transporter</fullName>
    </submittedName>
</protein>
<gene>
    <name evidence="6" type="ORF">EF810_01940</name>
</gene>
<evidence type="ECO:0000313" key="6">
    <source>
        <dbReference type="EMBL" id="RZN62805.1"/>
    </source>
</evidence>
<keyword evidence="4 5" id="KW-0472">Membrane</keyword>
<comment type="subcellular location">
    <subcellularLocation>
        <location evidence="1">Membrane</location>
        <topology evidence="1">Multi-pass membrane protein</topology>
    </subcellularLocation>
</comment>
<proteinExistence type="predicted"/>
<dbReference type="EMBL" id="RXII01000034">
    <property type="protein sequence ID" value="RZN62805.1"/>
    <property type="molecule type" value="Genomic_DNA"/>
</dbReference>
<feature type="transmembrane region" description="Helical" evidence="5">
    <location>
        <begin position="364"/>
        <end position="385"/>
    </location>
</feature>
<feature type="transmembrane region" description="Helical" evidence="5">
    <location>
        <begin position="243"/>
        <end position="263"/>
    </location>
</feature>
<evidence type="ECO:0000256" key="1">
    <source>
        <dbReference type="ARBA" id="ARBA00004141"/>
    </source>
</evidence>
<evidence type="ECO:0000313" key="7">
    <source>
        <dbReference type="Proteomes" id="UP000316217"/>
    </source>
</evidence>
<evidence type="ECO:0000256" key="4">
    <source>
        <dbReference type="ARBA" id="ARBA00023136"/>
    </source>
</evidence>
<feature type="transmembrane region" description="Helical" evidence="5">
    <location>
        <begin position="51"/>
        <end position="74"/>
    </location>
</feature>
<dbReference type="InterPro" id="IPR005829">
    <property type="entry name" value="Sugar_transporter_CS"/>
</dbReference>
<keyword evidence="2 5" id="KW-0812">Transmembrane</keyword>
<comment type="caution">
    <text evidence="6">The sequence shown here is derived from an EMBL/GenBank/DDBJ whole genome shotgun (WGS) entry which is preliminary data.</text>
</comment>
<organism evidence="6 7">
    <name type="scientific">Candidatus Methanodesulfokora washburnensis</name>
    <dbReference type="NCBI Taxonomy" id="2478471"/>
    <lineage>
        <taxon>Archaea</taxon>
        <taxon>Thermoproteota</taxon>
        <taxon>Candidatus Korarchaeia</taxon>
        <taxon>Candidatus Korarchaeia incertae sedis</taxon>
        <taxon>Candidatus Methanodesulfokora</taxon>
    </lineage>
</organism>
<dbReference type="Pfam" id="PF07690">
    <property type="entry name" value="MFS_1"/>
    <property type="match status" value="1"/>
</dbReference>
<dbReference type="Gene3D" id="1.20.1250.20">
    <property type="entry name" value="MFS general substrate transporter like domains"/>
    <property type="match status" value="1"/>
</dbReference>
<dbReference type="Proteomes" id="UP000316217">
    <property type="component" value="Unassembled WGS sequence"/>
</dbReference>
<dbReference type="InterPro" id="IPR036259">
    <property type="entry name" value="MFS_trans_sf"/>
</dbReference>
<feature type="transmembrane region" description="Helical" evidence="5">
    <location>
        <begin position="81"/>
        <end position="101"/>
    </location>
</feature>
<dbReference type="AlphaFoldDB" id="A0A520KND3"/>
<feature type="transmembrane region" description="Helical" evidence="5">
    <location>
        <begin position="213"/>
        <end position="231"/>
    </location>
</feature>
<dbReference type="SUPFAM" id="SSF103473">
    <property type="entry name" value="MFS general substrate transporter"/>
    <property type="match status" value="1"/>
</dbReference>
<name>A0A520KND3_9CREN</name>
<keyword evidence="3 5" id="KW-1133">Transmembrane helix</keyword>
<dbReference type="GO" id="GO:0022857">
    <property type="term" value="F:transmembrane transporter activity"/>
    <property type="evidence" value="ECO:0007669"/>
    <property type="project" value="InterPro"/>
</dbReference>
<evidence type="ECO:0000256" key="3">
    <source>
        <dbReference type="ARBA" id="ARBA00022989"/>
    </source>
</evidence>
<sequence>MANGMRTNTSAEYIRRNVVIMLSTGFMKGFLFGYLSWFLPLAVFEKSNVEGFSVVFMVSMLGAFVASTAGGLLADSIGRKWSLIISDIILLIALLNLSYQIPVVATILYYIAEALPTAASFVLRAESVPDRFRGKFIGLGPYISSVSRALGSAFLGFMGLIIDVNALMLAMILAIIAQRLFLVETLPQKAGFWKPRQISMNLSISFLRENARLLLFSTLLGISGTSMIYLVPFLSSVVRMDKAQFITLMSLIQGVRLVTYMPQMHLIDTLKDMKLLRYASVALLLDSIAVIIFSILSPIYVIAAWLILVPALMTPLYKPAINIYVVRTRVNDRAMLVGALHATDSLASLTLPLVAFSWQLNAMMAFALFNSIPKVLAAVMLTSMAKQR</sequence>